<name>A0ABN7S3S3_OIKDI</name>
<proteinExistence type="predicted"/>
<evidence type="ECO:0000313" key="1">
    <source>
        <dbReference type="EMBL" id="CAG5087984.1"/>
    </source>
</evidence>
<protein>
    <submittedName>
        <fullName evidence="1">Oidioi.mRNA.OKI2018_I69.PAR.g11690.t1.cds</fullName>
    </submittedName>
    <submittedName>
        <fullName evidence="2">Oidioi.mRNA.OKI2018_I69.PAR.g11814.t1.cds</fullName>
    </submittedName>
</protein>
<keyword evidence="3" id="KW-1185">Reference proteome</keyword>
<dbReference type="EMBL" id="OU015568">
    <property type="protein sequence ID" value="CAG5088354.1"/>
    <property type="molecule type" value="Genomic_DNA"/>
</dbReference>
<reference evidence="2 3" key="1">
    <citation type="submission" date="2021-04" db="EMBL/GenBank/DDBJ databases">
        <authorList>
            <person name="Bliznina A."/>
        </authorList>
    </citation>
    <scope>NUCLEOTIDE SEQUENCE [LARGE SCALE GENOMIC DNA]</scope>
</reference>
<gene>
    <name evidence="1" type="ORF">OKIOD_LOCUS3248</name>
    <name evidence="2" type="ORF">OKIOD_LOCUS3372</name>
</gene>
<dbReference type="Proteomes" id="UP001158576">
    <property type="component" value="Chromosome PAR"/>
</dbReference>
<accession>A0ABN7S3S3</accession>
<organism evidence="2 3">
    <name type="scientific">Oikopleura dioica</name>
    <name type="common">Tunicate</name>
    <dbReference type="NCBI Taxonomy" id="34765"/>
    <lineage>
        <taxon>Eukaryota</taxon>
        <taxon>Metazoa</taxon>
        <taxon>Chordata</taxon>
        <taxon>Tunicata</taxon>
        <taxon>Appendicularia</taxon>
        <taxon>Copelata</taxon>
        <taxon>Oikopleuridae</taxon>
        <taxon>Oikopleura</taxon>
    </lineage>
</organism>
<evidence type="ECO:0000313" key="2">
    <source>
        <dbReference type="EMBL" id="CAG5088354.1"/>
    </source>
</evidence>
<dbReference type="EMBL" id="OU015568">
    <property type="protein sequence ID" value="CAG5087984.1"/>
    <property type="molecule type" value="Genomic_DNA"/>
</dbReference>
<evidence type="ECO:0000313" key="3">
    <source>
        <dbReference type="Proteomes" id="UP001158576"/>
    </source>
</evidence>
<sequence>MINFNEKYEKEYIEINKIEVEDDAVLTFDNRAAERSFGQLKSLESSDSRTTDIRVWRQVVVRQNQLYDHFKFLDETIQKELVWKGMRNREQQLEDDKLAEQQKTLEIMNDS</sequence>